<accession>A0A9C6U5X5</accession>
<feature type="transmembrane region" description="Helical" evidence="16">
    <location>
        <begin position="1006"/>
        <end position="1031"/>
    </location>
</feature>
<dbReference type="Pfam" id="PF22314">
    <property type="entry name" value="NPC1_MLD"/>
    <property type="match status" value="1"/>
</dbReference>
<dbReference type="Proteomes" id="UP000504606">
    <property type="component" value="Unplaced"/>
</dbReference>
<keyword evidence="14" id="KW-0753">Steroid metabolism</keyword>
<keyword evidence="9" id="KW-0443">Lipid metabolism</keyword>
<dbReference type="Pfam" id="PF16414">
    <property type="entry name" value="NPC1_N"/>
    <property type="match status" value="1"/>
</dbReference>
<feature type="transmembrane region" description="Helical" evidence="16">
    <location>
        <begin position="1052"/>
        <end position="1071"/>
    </location>
</feature>
<dbReference type="AlphaFoldDB" id="A0A9C6U5X5"/>
<evidence type="ECO:0000256" key="9">
    <source>
        <dbReference type="ARBA" id="ARBA00023098"/>
    </source>
</evidence>
<dbReference type="KEGG" id="foc:113217761"/>
<dbReference type="GO" id="GO:0042632">
    <property type="term" value="P:cholesterol homeostasis"/>
    <property type="evidence" value="ECO:0007669"/>
    <property type="project" value="TreeGrafter"/>
</dbReference>
<dbReference type="GO" id="GO:0015485">
    <property type="term" value="F:cholesterol binding"/>
    <property type="evidence" value="ECO:0007669"/>
    <property type="project" value="TreeGrafter"/>
</dbReference>
<comment type="subcellular location">
    <subcellularLocation>
        <location evidence="1">Endomembrane system</location>
        <topology evidence="1">Multi-pass membrane protein</topology>
    </subcellularLocation>
</comment>
<dbReference type="PANTHER" id="PTHR45727">
    <property type="entry name" value="NPC INTRACELLULAR CHOLESTEROL TRANSPORTER 1"/>
    <property type="match status" value="1"/>
</dbReference>
<feature type="transmembrane region" description="Helical" evidence="16">
    <location>
        <begin position="528"/>
        <end position="550"/>
    </location>
</feature>
<evidence type="ECO:0000256" key="16">
    <source>
        <dbReference type="SAM" id="Phobius"/>
    </source>
</evidence>
<evidence type="ECO:0000256" key="7">
    <source>
        <dbReference type="ARBA" id="ARBA00022989"/>
    </source>
</evidence>
<evidence type="ECO:0000259" key="17">
    <source>
        <dbReference type="PROSITE" id="PS50156"/>
    </source>
</evidence>
<keyword evidence="13" id="KW-0325">Glycoprotein</keyword>
<evidence type="ECO:0000256" key="10">
    <source>
        <dbReference type="ARBA" id="ARBA00023136"/>
    </source>
</evidence>
<keyword evidence="5 16" id="KW-0812">Transmembrane</keyword>
<evidence type="ECO:0000256" key="14">
    <source>
        <dbReference type="ARBA" id="ARBA00023221"/>
    </source>
</evidence>
<feature type="transmembrane region" description="Helical" evidence="16">
    <location>
        <begin position="979"/>
        <end position="1000"/>
    </location>
</feature>
<keyword evidence="18" id="KW-1185">Reference proteome</keyword>
<keyword evidence="12" id="KW-1207">Sterol metabolism</keyword>
<dbReference type="PROSITE" id="PS50156">
    <property type="entry name" value="SSD"/>
    <property type="match status" value="1"/>
</dbReference>
<feature type="transmembrane region" description="Helical" evidence="16">
    <location>
        <begin position="469"/>
        <end position="486"/>
    </location>
</feature>
<dbReference type="Gene3D" id="1.20.1640.10">
    <property type="entry name" value="Multidrug efflux transporter AcrB transmembrane domain"/>
    <property type="match status" value="2"/>
</dbReference>
<dbReference type="PANTHER" id="PTHR45727:SF2">
    <property type="entry name" value="NPC INTRACELLULAR CHOLESTEROL TRANSPORTER 1"/>
    <property type="match status" value="1"/>
</dbReference>
<dbReference type="InterPro" id="IPR053958">
    <property type="entry name" value="HMGCR/SNAP/NPC1-like_SSD"/>
</dbReference>
<evidence type="ECO:0000256" key="3">
    <source>
        <dbReference type="ARBA" id="ARBA00022448"/>
    </source>
</evidence>
<dbReference type="GO" id="GO:0012505">
    <property type="term" value="C:endomembrane system"/>
    <property type="evidence" value="ECO:0007669"/>
    <property type="project" value="UniProtKB-SubCell"/>
</dbReference>
<feature type="transmembrane region" description="Helical" evidence="16">
    <location>
        <begin position="571"/>
        <end position="598"/>
    </location>
</feature>
<evidence type="ECO:0000256" key="2">
    <source>
        <dbReference type="ARBA" id="ARBA00005585"/>
    </source>
</evidence>
<keyword evidence="8" id="KW-0445">Lipid transport</keyword>
<dbReference type="InterPro" id="IPR004765">
    <property type="entry name" value="NPC1-like"/>
</dbReference>
<dbReference type="GO" id="GO:0030301">
    <property type="term" value="P:cholesterol transport"/>
    <property type="evidence" value="ECO:0007669"/>
    <property type="project" value="UniProtKB-ARBA"/>
</dbReference>
<comment type="similarity">
    <text evidence="2">Belongs to the patched family.</text>
</comment>
<keyword evidence="4" id="KW-0153">Cholesterol metabolism</keyword>
<dbReference type="FunFam" id="1.20.1640.10:FF:000010">
    <property type="entry name" value="NPC intracellular cholesterol transporter 1"/>
    <property type="match status" value="1"/>
</dbReference>
<organism evidence="18 19">
    <name type="scientific">Frankliniella occidentalis</name>
    <name type="common">Western flower thrips</name>
    <name type="synonym">Euthrips occidentalis</name>
    <dbReference type="NCBI Taxonomy" id="133901"/>
    <lineage>
        <taxon>Eukaryota</taxon>
        <taxon>Metazoa</taxon>
        <taxon>Ecdysozoa</taxon>
        <taxon>Arthropoda</taxon>
        <taxon>Hexapoda</taxon>
        <taxon>Insecta</taxon>
        <taxon>Pterygota</taxon>
        <taxon>Neoptera</taxon>
        <taxon>Paraneoptera</taxon>
        <taxon>Thysanoptera</taxon>
        <taxon>Terebrantia</taxon>
        <taxon>Thripoidea</taxon>
        <taxon>Thripidae</taxon>
        <taxon>Frankliniella</taxon>
    </lineage>
</organism>
<comment type="catalytic activity">
    <reaction evidence="15">
        <text>cholesterol(in) = cholesterol(out)</text>
        <dbReference type="Rhea" id="RHEA:39747"/>
        <dbReference type="ChEBI" id="CHEBI:16113"/>
    </reaction>
</comment>
<dbReference type="RefSeq" id="XP_052121978.1">
    <property type="nucleotide sequence ID" value="XM_052266018.1"/>
</dbReference>
<evidence type="ECO:0000256" key="11">
    <source>
        <dbReference type="ARBA" id="ARBA00023157"/>
    </source>
</evidence>
<keyword evidence="10 16" id="KW-0472">Membrane</keyword>
<dbReference type="Pfam" id="PF12349">
    <property type="entry name" value="Sterol-sensing"/>
    <property type="match status" value="1"/>
</dbReference>
<dbReference type="GO" id="GO:0005319">
    <property type="term" value="F:lipid transporter activity"/>
    <property type="evidence" value="ECO:0007669"/>
    <property type="project" value="InterPro"/>
</dbReference>
<dbReference type="OrthoDB" id="6510177at2759"/>
<evidence type="ECO:0000313" key="18">
    <source>
        <dbReference type="Proteomes" id="UP000504606"/>
    </source>
</evidence>
<evidence type="ECO:0000256" key="5">
    <source>
        <dbReference type="ARBA" id="ARBA00022692"/>
    </source>
</evidence>
<feature type="transmembrane region" description="Helical" evidence="16">
    <location>
        <begin position="683"/>
        <end position="702"/>
    </location>
</feature>
<evidence type="ECO:0000256" key="15">
    <source>
        <dbReference type="ARBA" id="ARBA00034049"/>
    </source>
</evidence>
<proteinExistence type="inferred from homology"/>
<protein>
    <submittedName>
        <fullName evidence="19">NPC intracellular cholesterol transporter 1 homolog 1b-like</fullName>
    </submittedName>
</protein>
<dbReference type="InterPro" id="IPR000731">
    <property type="entry name" value="SSD"/>
</dbReference>
<feature type="domain" description="SSD" evidence="17">
    <location>
        <begin position="464"/>
        <end position="629"/>
    </location>
</feature>
<evidence type="ECO:0000256" key="13">
    <source>
        <dbReference type="ARBA" id="ARBA00023180"/>
    </source>
</evidence>
<dbReference type="SUPFAM" id="SSF82866">
    <property type="entry name" value="Multidrug efflux transporter AcrB transmembrane domain"/>
    <property type="match status" value="2"/>
</dbReference>
<dbReference type="InterPro" id="IPR032190">
    <property type="entry name" value="NPC1_N"/>
</dbReference>
<dbReference type="NCBIfam" id="TIGR00917">
    <property type="entry name" value="2A060601"/>
    <property type="match status" value="1"/>
</dbReference>
<keyword evidence="3" id="KW-0813">Transport</keyword>
<evidence type="ECO:0000313" key="19">
    <source>
        <dbReference type="RefSeq" id="XP_052121978.1"/>
    </source>
</evidence>
<dbReference type="InterPro" id="IPR053956">
    <property type="entry name" value="NPC1_MLD"/>
</dbReference>
<evidence type="ECO:0000256" key="1">
    <source>
        <dbReference type="ARBA" id="ARBA00004127"/>
    </source>
</evidence>
<keyword evidence="11" id="KW-1015">Disulfide bond</keyword>
<dbReference type="FunFam" id="1.20.1640.10:FF:000008">
    <property type="entry name" value="NPC intracellular cholesterol transporter 1"/>
    <property type="match status" value="1"/>
</dbReference>
<dbReference type="GeneID" id="113217761"/>
<gene>
    <name evidence="19" type="primary">LOC113217761</name>
</gene>
<feature type="transmembrane region" description="Helical" evidence="16">
    <location>
        <begin position="498"/>
        <end position="522"/>
    </location>
</feature>
<feature type="transmembrane region" description="Helical" evidence="16">
    <location>
        <begin position="1083"/>
        <end position="1106"/>
    </location>
</feature>
<feature type="transmembrane region" description="Helical" evidence="16">
    <location>
        <begin position="949"/>
        <end position="972"/>
    </location>
</feature>
<keyword evidence="6" id="KW-0732">Signal</keyword>
<dbReference type="GO" id="GO:0005886">
    <property type="term" value="C:plasma membrane"/>
    <property type="evidence" value="ECO:0007669"/>
    <property type="project" value="TreeGrafter"/>
</dbReference>
<dbReference type="GO" id="GO:0008203">
    <property type="term" value="P:cholesterol metabolic process"/>
    <property type="evidence" value="ECO:0007669"/>
    <property type="project" value="UniProtKB-KW"/>
</dbReference>
<evidence type="ECO:0000256" key="12">
    <source>
        <dbReference type="ARBA" id="ARBA00023166"/>
    </source>
</evidence>
<name>A0A9C6U5X5_FRAOC</name>
<reference evidence="19" key="1">
    <citation type="submission" date="2025-08" db="UniProtKB">
        <authorList>
            <consortium name="RefSeq"/>
        </authorList>
    </citation>
    <scope>IDENTIFICATION</scope>
    <source>
        <tissue evidence="19">Whole organism</tissue>
    </source>
</reference>
<keyword evidence="7 16" id="KW-1133">Transmembrane helix</keyword>
<evidence type="ECO:0000256" key="4">
    <source>
        <dbReference type="ARBA" id="ARBA00022548"/>
    </source>
</evidence>
<sequence>MPRNCAYDGPPRALPAGEAHYLLRRWCSHLGGDEHTVETCCDLDQLRALDTKIRMASTFLDKCPACMRNFVGHFCDFNCGTNQSAFIKIQELKSVKTIDLHVTHKSLVAIYESCASVFVPATGQLAMDIICGSWGASMCSAFRWFSFMGDTSNGYVPFQVNYKLSDDGVVDGVIPLDSPTTPCQVCAASPWSFLLLAMVLTAALGSGLRRVNIVTDPIELWADPASRSRQERDYFEEHFEPFYRSEQVIVRAVGLDRVVHNTSNGLLEFGPAFNREFLASALDLQDRIKKIGQVEGEGLEKICYAPFVTARGGPAVLDNCLVLSVWGYFQDSAKAFNATIEDPNNFTQNYLDTLQKCFQNPYNPECFAVYGGPVDPAIALGGFLGPGDTLTGPEQYREATAVILTLLVHNHVDRRALQPALEWEAKFVSFMVAWSRDERPAYMDVAFSTDRSVEDELDRVSRSDASTILISYCAMFVYVALSLGRVTSLRRLPVDSKVTLGLGGVLTVASAVVCSVGFYAYVGVAATLIVVEVVPFLVLAVGVDNIFILVMTHERTARLPRESISDHIGRVMGQVGPSMLLTTLSEICCFLLGALSTMPAIRAFALYAGGALVMDFLFQMTCFVSLLSIDTARRNASRLDVCCWGRPSRSDEDGADDDDPGRHGALFAFFSRRYAPGLLLEDVRAFVVVAFLLWLCCSLAVLRHVPVGLDQEQAMPEDSYLLKYFRFLKEYLCIGPPVYFVVKEGLNYSSPAAQNTLCAGPGCSKDSLAAQTFGAAKTPDCSRIARPSTSWVDDYLNWLGHSGCCYENKTTGQFCPHSKGSKCKECRVPFDPSTSRPSAADFNKYVPYFLEDNPDASCAVAGHAAHSKAVMYSVTADGSVVVGASNFMAFHTILKHPSDYYTALREARHLADRIQDAVNDHLRRENVSDTVDVFAYSTFYVFYEQYLTMWADTATGLSISLAAIFVVCFVLMGLDSWSALYIVVTITMILIDLMAFMYWADISLNAVSLVNLVMCIGISIEFCGHLVHSFALSNKQSRLERAADALAQMGSCVFSGITLTKFVGISVLAFASSPIFSVFYFRMYMGIVVIGAAHGLIFLPVMLSYIGTGDVAR</sequence>
<feature type="transmembrane region" description="Helical" evidence="16">
    <location>
        <begin position="604"/>
        <end position="629"/>
    </location>
</feature>
<dbReference type="GO" id="GO:0030299">
    <property type="term" value="P:intestinal cholesterol absorption"/>
    <property type="evidence" value="ECO:0007669"/>
    <property type="project" value="TreeGrafter"/>
</dbReference>
<evidence type="ECO:0000256" key="6">
    <source>
        <dbReference type="ARBA" id="ARBA00022729"/>
    </source>
</evidence>
<evidence type="ECO:0000256" key="8">
    <source>
        <dbReference type="ARBA" id="ARBA00023055"/>
    </source>
</evidence>